<reference evidence="1 2" key="1">
    <citation type="submission" date="2010-12" db="EMBL/GenBank/DDBJ databases">
        <authorList>
            <person name="Muzny D."/>
            <person name="Qin X."/>
            <person name="Deng J."/>
            <person name="Jiang H."/>
            <person name="Liu Y."/>
            <person name="Qu J."/>
            <person name="Song X.-Z."/>
            <person name="Zhang L."/>
            <person name="Thornton R."/>
            <person name="Coyle M."/>
            <person name="Francisco L."/>
            <person name="Jackson L."/>
            <person name="Javaid M."/>
            <person name="Korchina V."/>
            <person name="Kovar C."/>
            <person name="Mata R."/>
            <person name="Mathew T."/>
            <person name="Ngo R."/>
            <person name="Nguyen L."/>
            <person name="Nguyen N."/>
            <person name="Okwuonu G."/>
            <person name="Ongeri F."/>
            <person name="Pham C."/>
            <person name="Simmons D."/>
            <person name="Wilczek-Boney K."/>
            <person name="Hale W."/>
            <person name="Jakkamsetti A."/>
            <person name="Pham P."/>
            <person name="Ruth R."/>
            <person name="San Lucas F."/>
            <person name="Warren J."/>
            <person name="Zhang J."/>
            <person name="Zhao Z."/>
            <person name="Zhou C."/>
            <person name="Zhu D."/>
            <person name="Lee S."/>
            <person name="Bess C."/>
            <person name="Blankenburg K."/>
            <person name="Forbes L."/>
            <person name="Fu Q."/>
            <person name="Gubbala S."/>
            <person name="Hirani K."/>
            <person name="Jayaseelan J.C."/>
            <person name="Lara F."/>
            <person name="Munidasa M."/>
            <person name="Palculict T."/>
            <person name="Patil S."/>
            <person name="Pu L.-L."/>
            <person name="Saada N."/>
            <person name="Tang L."/>
            <person name="Weissenberger G."/>
            <person name="Zhu Y."/>
            <person name="Hemphill L."/>
            <person name="Shang Y."/>
            <person name="Youmans B."/>
            <person name="Ayvaz T."/>
            <person name="Ross M."/>
            <person name="Santibanez J."/>
            <person name="Aqrawi P."/>
            <person name="Gross S."/>
            <person name="Joshi V."/>
            <person name="Fowler G."/>
            <person name="Nazareth L."/>
            <person name="Reid J."/>
            <person name="Worley K."/>
            <person name="Petrosino J."/>
            <person name="Highlander S."/>
            <person name="Gibbs R."/>
        </authorList>
    </citation>
    <scope>NUCLEOTIDE SEQUENCE [LARGE SCALE GENOMIC DNA]</scope>
    <source>
        <strain evidence="2">DSM 15952 / CCUG 50447 / LMG 22039 / TP 1.5</strain>
    </source>
</reference>
<proteinExistence type="predicted"/>
<dbReference type="AlphaFoldDB" id="E6LGM6"/>
<dbReference type="EMBL" id="AEPV01000064">
    <property type="protein sequence ID" value="EFU73637.1"/>
    <property type="molecule type" value="Genomic_DNA"/>
</dbReference>
<dbReference type="Proteomes" id="UP000010296">
    <property type="component" value="Unassembled WGS sequence"/>
</dbReference>
<evidence type="ECO:0000313" key="1">
    <source>
        <dbReference type="EMBL" id="EFU73637.1"/>
    </source>
</evidence>
<gene>
    <name evidence="1" type="ORF">HMPREF9088_1516</name>
</gene>
<dbReference type="HOGENOM" id="CLU_2972422_0_0_9"/>
<accession>E6LGM6</accession>
<comment type="caution">
    <text evidence="1">The sequence shown here is derived from an EMBL/GenBank/DDBJ whole genome shotgun (WGS) entry which is preliminary data.</text>
</comment>
<protein>
    <submittedName>
        <fullName evidence="1">Uncharacterized protein</fullName>
    </submittedName>
</protein>
<keyword evidence="2" id="KW-1185">Reference proteome</keyword>
<dbReference type="STRING" id="888064.HMPREF9088_1516"/>
<evidence type="ECO:0000313" key="2">
    <source>
        <dbReference type="Proteomes" id="UP000010296"/>
    </source>
</evidence>
<name>E6LGM6_ENTI1</name>
<organism evidence="1 2">
    <name type="scientific">Enterococcus italicus (strain DSM 15952 / CCUG 50447 / LMG 22039 / TP 1.5)</name>
    <dbReference type="NCBI Taxonomy" id="888064"/>
    <lineage>
        <taxon>Bacteria</taxon>
        <taxon>Bacillati</taxon>
        <taxon>Bacillota</taxon>
        <taxon>Bacilli</taxon>
        <taxon>Lactobacillales</taxon>
        <taxon>Enterococcaceae</taxon>
        <taxon>Enterococcus</taxon>
    </lineage>
</organism>
<sequence length="58" mass="6448">MDSLLYDKQSLCVLLYTVHLDSQIKKGIVGKILTLPLQNRIGIPKADHSALCLKLSKI</sequence>